<name>A0AA38M3R4_9CUCU</name>
<dbReference type="AlphaFoldDB" id="A0AA38M3R4"/>
<feature type="region of interest" description="Disordered" evidence="1">
    <location>
        <begin position="1"/>
        <end position="23"/>
    </location>
</feature>
<evidence type="ECO:0000313" key="2">
    <source>
        <dbReference type="EMBL" id="KAJ3641407.1"/>
    </source>
</evidence>
<protein>
    <submittedName>
        <fullName evidence="2">Uncharacterized protein</fullName>
    </submittedName>
</protein>
<sequence length="96" mass="11081">MPIDEGGNPEVRSSVPYVGGNNLTAPFMGNTGEKIESLIYRDTYIRIENDTDIDIVDTEATNYDSYDWKPGRRPDHIKPDYKKHWSIDSDCTRHYL</sequence>
<proteinExistence type="predicted"/>
<accession>A0AA38M3R4</accession>
<evidence type="ECO:0000313" key="3">
    <source>
        <dbReference type="Proteomes" id="UP001168821"/>
    </source>
</evidence>
<evidence type="ECO:0000256" key="1">
    <source>
        <dbReference type="SAM" id="MobiDB-lite"/>
    </source>
</evidence>
<comment type="caution">
    <text evidence="2">The sequence shown here is derived from an EMBL/GenBank/DDBJ whole genome shotgun (WGS) entry which is preliminary data.</text>
</comment>
<dbReference type="Proteomes" id="UP001168821">
    <property type="component" value="Unassembled WGS sequence"/>
</dbReference>
<keyword evidence="3" id="KW-1185">Reference proteome</keyword>
<gene>
    <name evidence="2" type="ORF">Zmor_027917</name>
</gene>
<dbReference type="EMBL" id="JALNTZ010000009">
    <property type="protein sequence ID" value="KAJ3641407.1"/>
    <property type="molecule type" value="Genomic_DNA"/>
</dbReference>
<organism evidence="2 3">
    <name type="scientific">Zophobas morio</name>
    <dbReference type="NCBI Taxonomy" id="2755281"/>
    <lineage>
        <taxon>Eukaryota</taxon>
        <taxon>Metazoa</taxon>
        <taxon>Ecdysozoa</taxon>
        <taxon>Arthropoda</taxon>
        <taxon>Hexapoda</taxon>
        <taxon>Insecta</taxon>
        <taxon>Pterygota</taxon>
        <taxon>Neoptera</taxon>
        <taxon>Endopterygota</taxon>
        <taxon>Coleoptera</taxon>
        <taxon>Polyphaga</taxon>
        <taxon>Cucujiformia</taxon>
        <taxon>Tenebrionidae</taxon>
        <taxon>Zophobas</taxon>
    </lineage>
</organism>
<reference evidence="2" key="1">
    <citation type="journal article" date="2023" name="G3 (Bethesda)">
        <title>Whole genome assemblies of Zophobas morio and Tenebrio molitor.</title>
        <authorList>
            <person name="Kaur S."/>
            <person name="Stinson S.A."/>
            <person name="diCenzo G.C."/>
        </authorList>
    </citation>
    <scope>NUCLEOTIDE SEQUENCE</scope>
    <source>
        <strain evidence="2">QUZm001</strain>
    </source>
</reference>